<evidence type="ECO:0000256" key="2">
    <source>
        <dbReference type="SAM" id="Phobius"/>
    </source>
</evidence>
<feature type="compositionally biased region" description="Low complexity" evidence="1">
    <location>
        <begin position="47"/>
        <end position="58"/>
    </location>
</feature>
<feature type="region of interest" description="Disordered" evidence="1">
    <location>
        <begin position="47"/>
        <end position="68"/>
    </location>
</feature>
<keyword evidence="2" id="KW-0812">Transmembrane</keyword>
<feature type="compositionally biased region" description="Polar residues" evidence="1">
    <location>
        <begin position="160"/>
        <end position="171"/>
    </location>
</feature>
<dbReference type="EMBL" id="PHQP01000170">
    <property type="protein sequence ID" value="RAV32257.1"/>
    <property type="molecule type" value="Genomic_DNA"/>
</dbReference>
<dbReference type="Proteomes" id="UP000251047">
    <property type="component" value="Unassembled WGS sequence"/>
</dbReference>
<sequence length="171" mass="17653">LPHRSGSEPYFDEDFASHGGATIDHAADDPAAINRATVDPAAVAEPEADGAAADAQVTEAEEDRSMRSRARGVYRKMPFWQWAVATVAALSLLAAIVAMLIMQGTQTGNAATANRGVITPSYPAATTTGKYDNINPGDRSQGNSGSSGSGYSGYTGGGRATTQSRSTQSQA</sequence>
<name>A0A364V6I7_9CORY</name>
<feature type="non-terminal residue" evidence="3">
    <location>
        <position position="171"/>
    </location>
</feature>
<feature type="compositionally biased region" description="Gly residues" evidence="1">
    <location>
        <begin position="145"/>
        <end position="159"/>
    </location>
</feature>
<keyword evidence="2" id="KW-0472">Membrane</keyword>
<feature type="region of interest" description="Disordered" evidence="1">
    <location>
        <begin position="123"/>
        <end position="171"/>
    </location>
</feature>
<reference evidence="3 4" key="1">
    <citation type="journal article" date="2018" name="Syst. Appl. Microbiol.">
        <title>Corynebacterium heidelbergense sp. nov., isolated from the preen glands of Egyptian geese (Alopochen aegyptiacus).</title>
        <authorList>
            <person name="Braun M.S."/>
            <person name="Wang E."/>
            <person name="Zimmermann S."/>
            <person name="Wink M."/>
        </authorList>
    </citation>
    <scope>NUCLEOTIDE SEQUENCE [LARGE SCALE GENOMIC DNA]</scope>
    <source>
        <strain evidence="3 4">DSM 104638</strain>
    </source>
</reference>
<accession>A0A364V6I7</accession>
<keyword evidence="2" id="KW-1133">Transmembrane helix</keyword>
<evidence type="ECO:0000313" key="3">
    <source>
        <dbReference type="EMBL" id="RAV32257.1"/>
    </source>
</evidence>
<evidence type="ECO:0000256" key="1">
    <source>
        <dbReference type="SAM" id="MobiDB-lite"/>
    </source>
</evidence>
<gene>
    <name evidence="3" type="ORF">CWC39_10545</name>
</gene>
<comment type="caution">
    <text evidence="3">The sequence shown here is derived from an EMBL/GenBank/DDBJ whole genome shotgun (WGS) entry which is preliminary data.</text>
</comment>
<feature type="region of interest" description="Disordered" evidence="1">
    <location>
        <begin position="1"/>
        <end position="24"/>
    </location>
</feature>
<feature type="transmembrane region" description="Helical" evidence="2">
    <location>
        <begin position="79"/>
        <end position="102"/>
    </location>
</feature>
<protein>
    <submittedName>
        <fullName evidence="3">Uncharacterized protein</fullName>
    </submittedName>
</protein>
<dbReference type="AlphaFoldDB" id="A0A364V6I7"/>
<feature type="non-terminal residue" evidence="3">
    <location>
        <position position="1"/>
    </location>
</feature>
<proteinExistence type="predicted"/>
<organism evidence="3 4">
    <name type="scientific">Corynebacterium heidelbergense</name>
    <dbReference type="NCBI Taxonomy" id="2055947"/>
    <lineage>
        <taxon>Bacteria</taxon>
        <taxon>Bacillati</taxon>
        <taxon>Actinomycetota</taxon>
        <taxon>Actinomycetes</taxon>
        <taxon>Mycobacteriales</taxon>
        <taxon>Corynebacteriaceae</taxon>
        <taxon>Corynebacterium</taxon>
    </lineage>
</organism>
<evidence type="ECO:0000313" key="4">
    <source>
        <dbReference type="Proteomes" id="UP000251047"/>
    </source>
</evidence>